<keyword evidence="4" id="KW-1185">Reference proteome</keyword>
<feature type="region of interest" description="Disordered" evidence="2">
    <location>
        <begin position="78"/>
        <end position="106"/>
    </location>
</feature>
<reference evidence="3 4" key="1">
    <citation type="submission" date="2017-07" db="EMBL/GenBank/DDBJ databases">
        <title>Bifidobacterium novel species.</title>
        <authorList>
            <person name="Lugli G.A."/>
            <person name="Milani C."/>
            <person name="Duranti S."/>
            <person name="Mangifesta M."/>
        </authorList>
    </citation>
    <scope>NUCLEOTIDE SEQUENCE [LARGE SCALE GENOMIC DNA]</scope>
    <source>
        <strain evidence="3 4">77</strain>
    </source>
</reference>
<name>A0A2N5J4N0_9BIFI</name>
<dbReference type="InterPro" id="IPR046929">
    <property type="entry name" value="HTH_Tnp"/>
</dbReference>
<evidence type="ECO:0000256" key="1">
    <source>
        <dbReference type="SAM" id="Coils"/>
    </source>
</evidence>
<dbReference type="Pfam" id="PF20310">
    <property type="entry name" value="HTH_Tnp_2"/>
    <property type="match status" value="1"/>
</dbReference>
<dbReference type="AlphaFoldDB" id="A0A2N5J4N0"/>
<evidence type="ECO:0000313" key="3">
    <source>
        <dbReference type="EMBL" id="PLS29129.1"/>
    </source>
</evidence>
<feature type="coiled-coil region" evidence="1">
    <location>
        <begin position="123"/>
        <end position="150"/>
    </location>
</feature>
<sequence>MGTGAFTNEEIAYLRSLPAVARVSNGRIRYSEAFRRECMRRYHAGESPVRIFRDAGLDASLIGYKRIERCIARWRSMPDAPETVGGTDGGEPGATRTDGRLPKPFTPELNVRAGKRDLRDLLISQQVMLIEHLESEVERLRAEVGERSAK</sequence>
<accession>A0A2N5J4N0</accession>
<organism evidence="3 4">
    <name type="scientific">Bifidobacterium parmae</name>
    <dbReference type="NCBI Taxonomy" id="361854"/>
    <lineage>
        <taxon>Bacteria</taxon>
        <taxon>Bacillati</taxon>
        <taxon>Actinomycetota</taxon>
        <taxon>Actinomycetes</taxon>
        <taxon>Bifidobacteriales</taxon>
        <taxon>Bifidobacteriaceae</taxon>
        <taxon>Bifidobacterium</taxon>
    </lineage>
</organism>
<gene>
    <name evidence="3" type="ORF">Uis4E_0707</name>
</gene>
<evidence type="ECO:0000313" key="4">
    <source>
        <dbReference type="Proteomes" id="UP000235034"/>
    </source>
</evidence>
<dbReference type="Proteomes" id="UP000235034">
    <property type="component" value="Unassembled WGS sequence"/>
</dbReference>
<dbReference type="EMBL" id="NMWT01000008">
    <property type="protein sequence ID" value="PLS29129.1"/>
    <property type="molecule type" value="Genomic_DNA"/>
</dbReference>
<protein>
    <submittedName>
        <fullName evidence="3">Uncharacterized protein</fullName>
    </submittedName>
</protein>
<comment type="caution">
    <text evidence="3">The sequence shown here is derived from an EMBL/GenBank/DDBJ whole genome shotgun (WGS) entry which is preliminary data.</text>
</comment>
<dbReference type="RefSeq" id="WP_207764541.1">
    <property type="nucleotide sequence ID" value="NZ_NMWT01000008.1"/>
</dbReference>
<proteinExistence type="predicted"/>
<keyword evidence="1" id="KW-0175">Coiled coil</keyword>
<evidence type="ECO:0000256" key="2">
    <source>
        <dbReference type="SAM" id="MobiDB-lite"/>
    </source>
</evidence>